<feature type="domain" description="SHSP" evidence="3">
    <location>
        <begin position="19"/>
        <end position="117"/>
    </location>
</feature>
<evidence type="ECO:0000313" key="4">
    <source>
        <dbReference type="EMBL" id="TFD02165.1"/>
    </source>
</evidence>
<dbReference type="InterPro" id="IPR002068">
    <property type="entry name" value="A-crystallin/Hsp20_dom"/>
</dbReference>
<dbReference type="Proteomes" id="UP000297851">
    <property type="component" value="Unassembled WGS sequence"/>
</dbReference>
<dbReference type="Pfam" id="PF00011">
    <property type="entry name" value="HSP20"/>
    <property type="match status" value="1"/>
</dbReference>
<dbReference type="EMBL" id="SOGO01000027">
    <property type="protein sequence ID" value="TFD02165.1"/>
    <property type="molecule type" value="Genomic_DNA"/>
</dbReference>
<sequence length="117" mass="13439">MAALAKRERFEMPEPVRRFFDGDWDTPALRVEEFRDGGSLVVRAELPGIDPEKDVDVSVSDGVLHIQAERQEKTEHKDKDGYRTEFRYGSFTRDIALPRDDAGTLQPRMGDAMRHFS</sequence>
<reference evidence="4 5" key="1">
    <citation type="submission" date="2019-03" db="EMBL/GenBank/DDBJ databases">
        <title>Genomics of glacier-inhabiting Cryobacterium strains.</title>
        <authorList>
            <person name="Liu Q."/>
            <person name="Xin Y.-H."/>
        </authorList>
    </citation>
    <scope>NUCLEOTIDE SEQUENCE [LARGE SCALE GENOMIC DNA]</scope>
    <source>
        <strain evidence="4 5">TMT2-16</strain>
    </source>
</reference>
<protein>
    <submittedName>
        <fullName evidence="4">Hsp20/alpha crystallin family protein</fullName>
    </submittedName>
</protein>
<keyword evidence="5" id="KW-1185">Reference proteome</keyword>
<evidence type="ECO:0000256" key="1">
    <source>
        <dbReference type="PROSITE-ProRule" id="PRU00285"/>
    </source>
</evidence>
<accession>A0ABY2JBG1</accession>
<dbReference type="InterPro" id="IPR008978">
    <property type="entry name" value="HSP20-like_chaperone"/>
</dbReference>
<comment type="similarity">
    <text evidence="1 2">Belongs to the small heat shock protein (HSP20) family.</text>
</comment>
<evidence type="ECO:0000259" key="3">
    <source>
        <dbReference type="PROSITE" id="PS01031"/>
    </source>
</evidence>
<comment type="caution">
    <text evidence="4">The sequence shown here is derived from an EMBL/GenBank/DDBJ whole genome shotgun (WGS) entry which is preliminary data.</text>
</comment>
<dbReference type="Gene3D" id="2.60.40.790">
    <property type="match status" value="1"/>
</dbReference>
<name>A0ABY2JBG1_9MICO</name>
<evidence type="ECO:0000313" key="5">
    <source>
        <dbReference type="Proteomes" id="UP000297851"/>
    </source>
</evidence>
<dbReference type="CDD" id="cd06464">
    <property type="entry name" value="ACD_sHsps-like"/>
    <property type="match status" value="1"/>
</dbReference>
<dbReference type="PROSITE" id="PS01031">
    <property type="entry name" value="SHSP"/>
    <property type="match status" value="1"/>
</dbReference>
<dbReference type="RefSeq" id="WP_134373945.1">
    <property type="nucleotide sequence ID" value="NZ_SOGO01000027.1"/>
</dbReference>
<dbReference type="SUPFAM" id="SSF49764">
    <property type="entry name" value="HSP20-like chaperones"/>
    <property type="match status" value="1"/>
</dbReference>
<proteinExistence type="inferred from homology"/>
<gene>
    <name evidence="4" type="ORF">E3T25_09755</name>
</gene>
<evidence type="ECO:0000256" key="2">
    <source>
        <dbReference type="RuleBase" id="RU003616"/>
    </source>
</evidence>
<organism evidence="4 5">
    <name type="scientific">Cryobacterium sandaracinum</name>
    <dbReference type="NCBI Taxonomy" id="1259247"/>
    <lineage>
        <taxon>Bacteria</taxon>
        <taxon>Bacillati</taxon>
        <taxon>Actinomycetota</taxon>
        <taxon>Actinomycetes</taxon>
        <taxon>Micrococcales</taxon>
        <taxon>Microbacteriaceae</taxon>
        <taxon>Cryobacterium</taxon>
    </lineage>
</organism>